<feature type="region of interest" description="Disordered" evidence="9">
    <location>
        <begin position="1"/>
        <end position="26"/>
    </location>
</feature>
<dbReference type="InterPro" id="IPR027417">
    <property type="entry name" value="P-loop_NTPase"/>
</dbReference>
<keyword evidence="8" id="KW-0175">Coiled coil</keyword>
<dbReference type="InterPro" id="IPR057365">
    <property type="entry name" value="URGCP"/>
</dbReference>
<organism evidence="11 12">
    <name type="scientific">Oryctolagus cuniculus</name>
    <name type="common">Rabbit</name>
    <dbReference type="NCBI Taxonomy" id="9986"/>
    <lineage>
        <taxon>Eukaryota</taxon>
        <taxon>Metazoa</taxon>
        <taxon>Chordata</taxon>
        <taxon>Craniata</taxon>
        <taxon>Vertebrata</taxon>
        <taxon>Euteleostomi</taxon>
        <taxon>Mammalia</taxon>
        <taxon>Eutheria</taxon>
        <taxon>Euarchontoglires</taxon>
        <taxon>Glires</taxon>
        <taxon>Lagomorpha</taxon>
        <taxon>Leporidae</taxon>
        <taxon>Oryctolagus</taxon>
    </lineage>
</organism>
<feature type="compositionally biased region" description="Basic residues" evidence="9">
    <location>
        <begin position="1"/>
        <end position="10"/>
    </location>
</feature>
<dbReference type="Gene3D" id="3.40.50.300">
    <property type="entry name" value="P-loop containing nucleotide triphosphate hydrolases"/>
    <property type="match status" value="1"/>
</dbReference>
<feature type="coiled-coil region" evidence="8">
    <location>
        <begin position="1861"/>
        <end position="1888"/>
    </location>
</feature>
<evidence type="ECO:0000313" key="11">
    <source>
        <dbReference type="Ensembl" id="ENSOCUP00000014439.3"/>
    </source>
</evidence>
<dbReference type="Pfam" id="PF25974">
    <property type="entry name" value="URGCP_9th"/>
    <property type="match status" value="1"/>
</dbReference>
<evidence type="ECO:0000256" key="7">
    <source>
        <dbReference type="ARBA" id="ARBA00023242"/>
    </source>
</evidence>
<evidence type="ECO:0000256" key="8">
    <source>
        <dbReference type="SAM" id="Coils"/>
    </source>
</evidence>
<dbReference type="Proteomes" id="UP000001811">
    <property type="component" value="Chromosome 1"/>
</dbReference>
<accession>G1TCE1</accession>
<dbReference type="Pfam" id="PF25496">
    <property type="entry name" value="URGCP"/>
    <property type="match status" value="1"/>
</dbReference>
<dbReference type="HOGENOM" id="CLU_002276_1_0_1"/>
<dbReference type="GO" id="GO:0005634">
    <property type="term" value="C:nucleus"/>
    <property type="evidence" value="ECO:0007669"/>
    <property type="project" value="UniProtKB-SubCell"/>
</dbReference>
<evidence type="ECO:0000256" key="3">
    <source>
        <dbReference type="ARBA" id="ARBA00006828"/>
    </source>
</evidence>
<dbReference type="GeneTree" id="ENSGT00940000154393"/>
<dbReference type="InParanoid" id="G1TCE1"/>
<evidence type="ECO:0000256" key="5">
    <source>
        <dbReference type="ARBA" id="ARBA00022741"/>
    </source>
</evidence>
<feature type="domain" description="VLIG-type G" evidence="10">
    <location>
        <begin position="1497"/>
        <end position="1738"/>
    </location>
</feature>
<dbReference type="EMBL" id="AAGW02008006">
    <property type="status" value="NOT_ANNOTATED_CDS"/>
    <property type="molecule type" value="Genomic_DNA"/>
</dbReference>
<protein>
    <recommendedName>
        <fullName evidence="10">VLIG-type G domain-containing protein</fullName>
    </recommendedName>
</protein>
<reference evidence="11" key="3">
    <citation type="submission" date="2025-09" db="UniProtKB">
        <authorList>
            <consortium name="Ensembl"/>
        </authorList>
    </citation>
    <scope>IDENTIFICATION</scope>
    <source>
        <strain evidence="11">Thorbecke</strain>
    </source>
</reference>
<keyword evidence="4" id="KW-0963">Cytoplasm</keyword>
<name>G1TCE1_RABIT</name>
<dbReference type="PaxDb" id="9986-ENSOCUP00000014439"/>
<dbReference type="EMBL" id="AAGW02008007">
    <property type="status" value="NOT_ANNOTATED_CDS"/>
    <property type="molecule type" value="Genomic_DNA"/>
</dbReference>
<dbReference type="InterPro" id="IPR030383">
    <property type="entry name" value="G_VLIG_dom"/>
</dbReference>
<dbReference type="eggNOG" id="ENOG502QVVR">
    <property type="taxonomic scope" value="Eukaryota"/>
</dbReference>
<dbReference type="PANTHER" id="PTHR22796">
    <property type="entry name" value="URG4-RELATED"/>
    <property type="match status" value="1"/>
</dbReference>
<evidence type="ECO:0000256" key="1">
    <source>
        <dbReference type="ARBA" id="ARBA00004123"/>
    </source>
</evidence>
<evidence type="ECO:0000256" key="6">
    <source>
        <dbReference type="ARBA" id="ARBA00023134"/>
    </source>
</evidence>
<dbReference type="Ensembl" id="ENSOCUT00000016799.3">
    <property type="protein sequence ID" value="ENSOCUP00000014439.3"/>
    <property type="gene ID" value="ENSOCUG00000016801.3"/>
</dbReference>
<evidence type="ECO:0000256" key="9">
    <source>
        <dbReference type="SAM" id="MobiDB-lite"/>
    </source>
</evidence>
<keyword evidence="5" id="KW-0547">Nucleotide-binding</keyword>
<evidence type="ECO:0000313" key="12">
    <source>
        <dbReference type="Proteomes" id="UP000001811"/>
    </source>
</evidence>
<evidence type="ECO:0000259" key="10">
    <source>
        <dbReference type="PROSITE" id="PS51717"/>
    </source>
</evidence>
<evidence type="ECO:0000256" key="4">
    <source>
        <dbReference type="ARBA" id="ARBA00022490"/>
    </source>
</evidence>
<reference evidence="11 12" key="1">
    <citation type="journal article" date="2011" name="Nature">
        <title>A high-resolution map of human evolutionary constraint using 29 mammals.</title>
        <authorList>
            <person name="Lindblad-Toh K."/>
            <person name="Garber M."/>
            <person name="Zuk O."/>
            <person name="Lin M.F."/>
            <person name="Parker B.J."/>
            <person name="Washietl S."/>
            <person name="Kheradpour P."/>
            <person name="Ernst J."/>
            <person name="Jordan G."/>
            <person name="Mauceli E."/>
            <person name="Ward L.D."/>
            <person name="Lowe C.B."/>
            <person name="Holloway A.K."/>
            <person name="Clamp M."/>
            <person name="Gnerre S."/>
            <person name="Alfoldi J."/>
            <person name="Beal K."/>
            <person name="Chang J."/>
            <person name="Clawson H."/>
            <person name="Cuff J."/>
            <person name="Di Palma F."/>
            <person name="Fitzgerald S."/>
            <person name="Flicek P."/>
            <person name="Guttman M."/>
            <person name="Hubisz M.J."/>
            <person name="Jaffe D.B."/>
            <person name="Jungreis I."/>
            <person name="Kent W.J."/>
            <person name="Kostka D."/>
            <person name="Lara M."/>
            <person name="Martins A.L."/>
            <person name="Massingham T."/>
            <person name="Moltke I."/>
            <person name="Raney B.J."/>
            <person name="Rasmussen M.D."/>
            <person name="Robinson J."/>
            <person name="Stark A."/>
            <person name="Vilella A.J."/>
            <person name="Wen J."/>
            <person name="Xie X."/>
            <person name="Zody M.C."/>
            <person name="Baldwin J."/>
            <person name="Bloom T."/>
            <person name="Chin C.W."/>
            <person name="Heiman D."/>
            <person name="Nicol R."/>
            <person name="Nusbaum C."/>
            <person name="Young S."/>
            <person name="Wilkinson J."/>
            <person name="Worley K.C."/>
            <person name="Kovar C.L."/>
            <person name="Muzny D.M."/>
            <person name="Gibbs R.A."/>
            <person name="Cree A."/>
            <person name="Dihn H.H."/>
            <person name="Fowler G."/>
            <person name="Jhangiani S."/>
            <person name="Joshi V."/>
            <person name="Lee S."/>
            <person name="Lewis L.R."/>
            <person name="Nazareth L.V."/>
            <person name="Okwuonu G."/>
            <person name="Santibanez J."/>
            <person name="Warren W.C."/>
            <person name="Mardis E.R."/>
            <person name="Weinstock G.M."/>
            <person name="Wilson R.K."/>
            <person name="Delehaunty K."/>
            <person name="Dooling D."/>
            <person name="Fronik C."/>
            <person name="Fulton L."/>
            <person name="Fulton B."/>
            <person name="Graves T."/>
            <person name="Minx P."/>
            <person name="Sodergren E."/>
            <person name="Birney E."/>
            <person name="Margulies E.H."/>
            <person name="Herrero J."/>
            <person name="Green E.D."/>
            <person name="Haussler D."/>
            <person name="Siepel A."/>
            <person name="Goldman N."/>
            <person name="Pollard K.S."/>
            <person name="Pedersen J.S."/>
            <person name="Lander E.S."/>
            <person name="Kellis M."/>
        </authorList>
    </citation>
    <scope>NUCLEOTIDE SEQUENCE [LARGE SCALE GENOMIC DNA]</scope>
    <source>
        <strain evidence="11 12">Thorbecke inbred</strain>
    </source>
</reference>
<reference evidence="11" key="2">
    <citation type="submission" date="2025-08" db="UniProtKB">
        <authorList>
            <consortium name="Ensembl"/>
        </authorList>
    </citation>
    <scope>IDENTIFICATION</scope>
    <source>
        <strain evidence="11">Thorbecke</strain>
    </source>
</reference>
<dbReference type="PANTHER" id="PTHR22796:SF6">
    <property type="entry name" value="INTERFERON-INDUCED VERY LARGE GTPASE 1-RELATED"/>
    <property type="match status" value="1"/>
</dbReference>
<dbReference type="SUPFAM" id="SSF52540">
    <property type="entry name" value="P-loop containing nucleoside triphosphate hydrolases"/>
    <property type="match status" value="1"/>
</dbReference>
<keyword evidence="7" id="KW-0539">Nucleus</keyword>
<keyword evidence="6" id="KW-0342">GTP-binding</keyword>
<dbReference type="GO" id="GO:0005525">
    <property type="term" value="F:GTP binding"/>
    <property type="evidence" value="ECO:0007669"/>
    <property type="project" value="UniProtKB-KW"/>
</dbReference>
<dbReference type="Bgee" id="ENSOCUG00000016801">
    <property type="expression patterns" value="Expressed in blood and 3 other cell types or tissues"/>
</dbReference>
<sequence>MVNQVHVRRKNVMDTGGCNPDGPPWRDKKRQDLQEMLREAGLAIEYWLPKLQEHLGVTCAQALQHLDEEDLQKLKSQVQHPWEKRALEKLLELSQSGLSESKQSPVELINQKQMQAQQALQGLRDLLSEGRQRQEEAVRRREAELRQAMEIPEEYWPPPEKPLQEVMENLQRQLKVTEGTLSHRQNLPDRDLVKRASGGLALQGIFKTSHQRDLLEKREELLSLPEEFSLLGPEQSTRMETKEFTSSQAESMFTQSIEKLGFSLTTSIKGGGWGFSLETDIHHSTSSESKETQQSQSEHTYFCSTKFSYIPLASCYFSLDHLQLSKAALHELKCIEDLQGENPGPDRPSKLRHKIENFFHRFGSHANQGPLHLGGIFWWKAISEGFQKQQLADVKQLSAQALDTYMRGSYSGSIVNIAAGGDVSGSHSKTDTHRKIFQNLKTKVQLSVAQTGGPPEADGLFQWKAGLVASNQTWCVIDRGLQLVPIWEMILIRHRSDFKDALHVANCLKNTYTAMLSLNAKRQGKEELLSAGKEARDFLEDVKSWEVSDPEEQLKKLVNAMQMSSEKSNGYDTWINIYLTDVHLQNFIVNIINFCKKSSIYNTNFIKSQLRSLLDPHIYKVTNFPQVHSIIHWIFKSETDPEQICISQFSELINIFRENYNKLLEMKVKSESPENMEEAQKKATYEITSALSCFLNYLQEARQRDTQLLIISIATGAGYHVLSNTFQYLLGCDELKFLLNEMQTAQSKYQELKQICNFRAHAFLVLTSLTATAGVTAISPEEKKQCLALVKQYLGQSLSEEVAHVLTKVEADHDWERLEENLRLLIDGDYEATKPTLQMDDMRKQLENIFCEKKPPHEPYDNDNNQWEIMENRPFLDLLQQLGLDHYYPKRMSKANFHQIYNTSVYNTQPSSEQDLPFYFLQKLLMLDYGLRYLGFMNDADTDHQVDSGSSNQENEDVDPYKELFEGTPRPTKTSSTEIRPNIHPMDIQMAIFHCADDFARQYILTKLSICQFALPLLVPNPCTSQIEFSLWSLRQIRRSWQQVSKSPDRKKNNYKNQQMCCVSTSIVSFIRVGNGLSASKSQIMNCILSKHKHDVFFHRHCTGSTKDCLLMGGVVEICWFCPGVGNENRFDNCVTFTNLHGDAKEHPQQLSFLQEISSLIVVLMSVSDDNEENRKIVRYLYKSSRPLIFLLDDKEKTMAKNPGQKVSIGIRNRNEAELTEEITTAIRRLLQPVTTALSLEDCSQIARKQGFLIDEDQRDCKEAKQKAQTTLEHLSAMKLPQIKENVLPLQGHLWQLWCKKDKELYHLREKGNRSIEQHKSDIETEKQQIRQDQLKRAFPLNAFMQSVLDILQEHTGTQTKLFFLQWLNMFLETLTAGHLEKLCERQRSLWFQPQTEKKMSNSNSPSDLQNAIEVISKEISNCTLGIDQILREVGQIYEALEEVSNTRDTLFLHLPQIAADLMINGVPIELMDGDASYVPLKWVTAVFDKLAEKLGDKRLFVLSILGLQSSGKSTLLNALFGLQFTVSAGRCTRGAYMQLLKVEEKITGELGFDFVLVVDTEGLRAPEFSNKSQIRDNELATFVIGLGNLTLINIFGENPSEMQDILQIVVQAFLRMKQVKISPSCLFVHQNVEEVTAEDQMMEGRRRMQQRLDEMAKLAAEQEQCSDINRFSDVIKFDVNTHVYYFAHLWDGDPPMAPPNPRYSHNVQELKSTILTTAKEESEGNIMKISDVKFRIQDLWRALVSENFIFSFRNTREVMAMSKLETMYNHWTWQLRSHVLNLQNQLRKQIENGKIQTLTTNIIQAPVIEKYEDIKQEFEKFFCEDPEREILIQWKVNFEHKLTMLKETLISESQSKANELISLKERQERLNKKMINYERELLEKSRKLALDIKDKELSERELQEKFNQLWVKWVYDVPSSNNQVKEPTIDWDFESILLDHFSKETNLVQALMKNPRKKFEINYDEHVKMSKRYYFFTKHLEAHDRESIKMTHTLIIKKFNAIIKKYWREHSDYDPSYFHEILKLVDDEVKKGTTEERYTFTSKYIIELTLCLFKRASEEFKEIHKAFKRANDPVYYLECRKDNFFMSFKISCQGATSITTFVDFLWNKLTPSVGSSTLENMSLKIAGDMRNNCPEFNGNRANLEKHILISLAEEENFEKYWQYLHDPESFFRSYIETEIIKYCSGIGRKKIKTLLKISLEDIKNALLCSIHESTAEAKDKNSTTSEWLDLFCGLLESKLMFPRSDLISIEHQEIKDMEFLKEAMSAALDPAMKKIEEEFLRMPGEGLVPPIEEILSEHLCGCWKQCPCCGAICTNTIPTHEGDHSVPFHRPQALKEVTWDETDNFVIDCCTSLVSSDCLLVLGDGRKIPYKTYREAGGEYATWNITPDSSTQPYWKWFVSHFRSNLEEKYGKKFTSKGKIPDAWAKITKQAVLDDLKKMWHLVATK</sequence>
<dbReference type="PROSITE" id="PS51717">
    <property type="entry name" value="G_VLIG"/>
    <property type="match status" value="1"/>
</dbReference>
<comment type="similarity">
    <text evidence="3">Belongs to the TRAFAC class dynamin-like GTPase superfamily. Very large inducible GTPase (VLIG) family.</text>
</comment>
<proteinExistence type="inferred from homology"/>
<dbReference type="GO" id="GO:0005737">
    <property type="term" value="C:cytoplasm"/>
    <property type="evidence" value="ECO:0007669"/>
    <property type="project" value="UniProtKB-SubCell"/>
</dbReference>
<dbReference type="InterPro" id="IPR058641">
    <property type="entry name" value="GVIN1_dom"/>
</dbReference>
<evidence type="ECO:0000256" key="2">
    <source>
        <dbReference type="ARBA" id="ARBA00004496"/>
    </source>
</evidence>
<keyword evidence="12" id="KW-1185">Reference proteome</keyword>
<comment type="subcellular location">
    <subcellularLocation>
        <location evidence="2">Cytoplasm</location>
    </subcellularLocation>
    <subcellularLocation>
        <location evidence="1">Nucleus</location>
    </subcellularLocation>
</comment>
<dbReference type="Pfam" id="PF25683">
    <property type="entry name" value="URGCP_GTPase"/>
    <property type="match status" value="1"/>
</dbReference>